<dbReference type="InterPro" id="IPR045438">
    <property type="entry name" value="EAD9"/>
</dbReference>
<evidence type="ECO:0000256" key="1">
    <source>
        <dbReference type="SAM" id="Coils"/>
    </source>
</evidence>
<feature type="domain" description="Effector-associated" evidence="2">
    <location>
        <begin position="8"/>
        <end position="69"/>
    </location>
</feature>
<accession>U5DMA5</accession>
<comment type="caution">
    <text evidence="4">The sequence shown here is derived from an EMBL/GenBank/DDBJ whole genome shotgun (WGS) entry which is preliminary data.</text>
</comment>
<dbReference type="eggNOG" id="COG1196">
    <property type="taxonomic scope" value="Bacteria"/>
</dbReference>
<dbReference type="InterPro" id="IPR045475">
    <property type="entry name" value="iSTAND"/>
</dbReference>
<dbReference type="Proteomes" id="UP000016960">
    <property type="component" value="Unassembled WGS sequence"/>
</dbReference>
<evidence type="ECO:0000313" key="4">
    <source>
        <dbReference type="EMBL" id="ERN41719.1"/>
    </source>
</evidence>
<name>U5DMA5_9CHRO</name>
<keyword evidence="5" id="KW-1185">Reference proteome</keyword>
<dbReference type="EMBL" id="ASSJ01000041">
    <property type="protein sequence ID" value="ERN41719.1"/>
    <property type="molecule type" value="Genomic_DNA"/>
</dbReference>
<organism evidence="4 5">
    <name type="scientific">Rubidibacter lacunae KORDI 51-2</name>
    <dbReference type="NCBI Taxonomy" id="582515"/>
    <lineage>
        <taxon>Bacteria</taxon>
        <taxon>Bacillati</taxon>
        <taxon>Cyanobacteriota</taxon>
        <taxon>Cyanophyceae</taxon>
        <taxon>Oscillatoriophycideae</taxon>
        <taxon>Chroococcales</taxon>
        <taxon>Aphanothecaceae</taxon>
        <taxon>Rubidibacter</taxon>
    </lineage>
</organism>
<evidence type="ECO:0000313" key="5">
    <source>
        <dbReference type="Proteomes" id="UP000016960"/>
    </source>
</evidence>
<sequence length="342" mass="38785">MIVSGGSNTVRETVRIAKTERLNTLAREYVNCNRQLQCSDNNVARSRLNCQLQNIEQQMMAVESELEELDSASQDSNRCQLILDENLPKIDFKAAIQRVQGIFKGFPPEGGAALFLVQNSLPFMGDLLVKEIKDCLSKSTRDFRVYPVSFSPGSGLDQLTFLHRIADQLGVGVSERVECKKKYVESIVEKICGSLRTGSTIFFEFSQWDNVPSTAQPELLAWLIQDFWHYLERRLRDTANKWRKIRIVGTIVVDGMIAEGCTQSVAFCNDVDKFDMKNLFELPLEQWLESDIADWLGSFSDLPADTIDAIARRIYRASLGGMPCLICEALRKEPQLKQTKIR</sequence>
<feature type="domain" description="Inactive STAND" evidence="3">
    <location>
        <begin position="91"/>
        <end position="231"/>
    </location>
</feature>
<dbReference type="Pfam" id="PF19995">
    <property type="entry name" value="iSTAND"/>
    <property type="match status" value="1"/>
</dbReference>
<evidence type="ECO:0000259" key="2">
    <source>
        <dbReference type="Pfam" id="PF19962"/>
    </source>
</evidence>
<dbReference type="InParanoid" id="U5DMA5"/>
<reference evidence="4 5" key="1">
    <citation type="submission" date="2013-05" db="EMBL/GenBank/DDBJ databases">
        <title>Draft genome sequence of Rubidibacter lacunae KORDI 51-2.</title>
        <authorList>
            <person name="Choi D.H."/>
            <person name="Noh J.H."/>
            <person name="Kwon K.-K."/>
            <person name="Lee J.-H."/>
            <person name="Ryu J.-Y."/>
        </authorList>
    </citation>
    <scope>NUCLEOTIDE SEQUENCE [LARGE SCALE GENOMIC DNA]</scope>
    <source>
        <strain evidence="4 5">KORDI 51-2</strain>
    </source>
</reference>
<dbReference type="AlphaFoldDB" id="U5DMA5"/>
<gene>
    <name evidence="4" type="ORF">KR51_00015650</name>
</gene>
<feature type="coiled-coil region" evidence="1">
    <location>
        <begin position="45"/>
        <end position="72"/>
    </location>
</feature>
<proteinExistence type="predicted"/>
<protein>
    <submittedName>
        <fullName evidence="4">Uncharacterized protein</fullName>
    </submittedName>
</protein>
<keyword evidence="1" id="KW-0175">Coiled coil</keyword>
<dbReference type="RefSeq" id="WP_022606274.1">
    <property type="nucleotide sequence ID" value="NZ_ASSJ01000041.1"/>
</dbReference>
<dbReference type="STRING" id="582515.KR51_00015650"/>
<evidence type="ECO:0000259" key="3">
    <source>
        <dbReference type="Pfam" id="PF19995"/>
    </source>
</evidence>
<dbReference type="Pfam" id="PF19962">
    <property type="entry name" value="EAD9"/>
    <property type="match status" value="1"/>
</dbReference>